<feature type="transmembrane region" description="Helical" evidence="2">
    <location>
        <begin position="138"/>
        <end position="164"/>
    </location>
</feature>
<feature type="region of interest" description="Disordered" evidence="1">
    <location>
        <begin position="100"/>
        <end position="126"/>
    </location>
</feature>
<evidence type="ECO:0000256" key="1">
    <source>
        <dbReference type="SAM" id="MobiDB-lite"/>
    </source>
</evidence>
<accession>A0ABR0SN26</accession>
<feature type="compositionally biased region" description="Basic and acidic residues" evidence="1">
    <location>
        <begin position="7"/>
        <end position="16"/>
    </location>
</feature>
<keyword evidence="4" id="KW-1185">Reference proteome</keyword>
<evidence type="ECO:0000313" key="3">
    <source>
        <dbReference type="EMBL" id="KAK5993564.1"/>
    </source>
</evidence>
<keyword evidence="2" id="KW-1133">Transmembrane helix</keyword>
<organism evidence="3 4">
    <name type="scientific">Cladobotryum mycophilum</name>
    <dbReference type="NCBI Taxonomy" id="491253"/>
    <lineage>
        <taxon>Eukaryota</taxon>
        <taxon>Fungi</taxon>
        <taxon>Dikarya</taxon>
        <taxon>Ascomycota</taxon>
        <taxon>Pezizomycotina</taxon>
        <taxon>Sordariomycetes</taxon>
        <taxon>Hypocreomycetidae</taxon>
        <taxon>Hypocreales</taxon>
        <taxon>Hypocreaceae</taxon>
        <taxon>Cladobotryum</taxon>
    </lineage>
</organism>
<dbReference type="Proteomes" id="UP001338125">
    <property type="component" value="Unassembled WGS sequence"/>
</dbReference>
<reference evidence="3 4" key="1">
    <citation type="submission" date="2024-01" db="EMBL/GenBank/DDBJ databases">
        <title>Complete genome of Cladobotryum mycophilum ATHUM6906.</title>
        <authorList>
            <person name="Christinaki A.C."/>
            <person name="Myridakis A.I."/>
            <person name="Kouvelis V.N."/>
        </authorList>
    </citation>
    <scope>NUCLEOTIDE SEQUENCE [LARGE SCALE GENOMIC DNA]</scope>
    <source>
        <strain evidence="3 4">ATHUM6906</strain>
    </source>
</reference>
<protein>
    <submittedName>
        <fullName evidence="3">Uncharacterized protein</fullName>
    </submittedName>
</protein>
<feature type="region of interest" description="Disordered" evidence="1">
    <location>
        <begin position="1"/>
        <end position="60"/>
    </location>
</feature>
<feature type="compositionally biased region" description="Polar residues" evidence="1">
    <location>
        <begin position="100"/>
        <end position="111"/>
    </location>
</feature>
<gene>
    <name evidence="3" type="ORF">PT974_06998</name>
</gene>
<feature type="compositionally biased region" description="Low complexity" evidence="1">
    <location>
        <begin position="171"/>
        <end position="206"/>
    </location>
</feature>
<feature type="region of interest" description="Disordered" evidence="1">
    <location>
        <begin position="164"/>
        <end position="208"/>
    </location>
</feature>
<evidence type="ECO:0000256" key="2">
    <source>
        <dbReference type="SAM" id="Phobius"/>
    </source>
</evidence>
<proteinExistence type="predicted"/>
<name>A0ABR0SN26_9HYPO</name>
<comment type="caution">
    <text evidence="3">The sequence shown here is derived from an EMBL/GenBank/DDBJ whole genome shotgun (WGS) entry which is preliminary data.</text>
</comment>
<feature type="compositionally biased region" description="Basic and acidic residues" evidence="1">
    <location>
        <begin position="112"/>
        <end position="126"/>
    </location>
</feature>
<keyword evidence="2" id="KW-0472">Membrane</keyword>
<evidence type="ECO:0000313" key="4">
    <source>
        <dbReference type="Proteomes" id="UP001338125"/>
    </source>
</evidence>
<sequence length="310" mass="33044">MAQPNQDIKHHEDAERPASPASSLSSGYGQAVGEFPVRDDRLPEVAPDTSPEVLSPLEADYKRRYLEHDAPQTAIDPEGDTHKIVVPAEHDSEALRPQMVASTAASAAQVESRTDKDPEGGDSFAHKEPTIFGLRRKLFIAIVIAVVVIIAAAVGGGVGGGIAASKHKSNSHTPDPATTSSSSPPTTSTSSTASPSRTASAAPMPTFLNNQTVPDDYRPAFQAFSGANYKGKASKAIIEEGGVDFGFEVHSYVWLPRITNCCVTFCQNATSEGMTGWRCPSRNQANATETFKRLFIWCSDDHSQTNAVCA</sequence>
<dbReference type="EMBL" id="JAVFKD010000012">
    <property type="protein sequence ID" value="KAK5993564.1"/>
    <property type="molecule type" value="Genomic_DNA"/>
</dbReference>
<keyword evidence="2" id="KW-0812">Transmembrane</keyword>